<evidence type="ECO:0000259" key="3">
    <source>
        <dbReference type="PROSITE" id="PS51820"/>
    </source>
</evidence>
<dbReference type="InterPro" id="IPR055015">
    <property type="entry name" value="GCX_COOH"/>
</dbReference>
<keyword evidence="5" id="KW-1185">Reference proteome</keyword>
<dbReference type="Gene3D" id="2.60.120.1560">
    <property type="match status" value="2"/>
</dbReference>
<organism evidence="4 5">
    <name type="scientific">Arcticibacterium luteifluviistationis</name>
    <dbReference type="NCBI Taxonomy" id="1784714"/>
    <lineage>
        <taxon>Bacteria</taxon>
        <taxon>Pseudomonadati</taxon>
        <taxon>Bacteroidota</taxon>
        <taxon>Cytophagia</taxon>
        <taxon>Cytophagales</taxon>
        <taxon>Leadbetterellaceae</taxon>
        <taxon>Arcticibacterium</taxon>
    </lineage>
</organism>
<dbReference type="RefSeq" id="WP_111372540.1">
    <property type="nucleotide sequence ID" value="NZ_CP029480.1"/>
</dbReference>
<name>A0A2Z4GDN9_9BACT</name>
<dbReference type="Gene3D" id="2.60.120.260">
    <property type="entry name" value="Galactose-binding domain-like"/>
    <property type="match status" value="1"/>
</dbReference>
<gene>
    <name evidence="4" type="ORF">DJ013_14310</name>
</gene>
<dbReference type="KEGG" id="als:DJ013_14310"/>
<evidence type="ECO:0000256" key="2">
    <source>
        <dbReference type="SAM" id="SignalP"/>
    </source>
</evidence>
<accession>A0A2Z4GDN9</accession>
<dbReference type="Proteomes" id="UP000249873">
    <property type="component" value="Chromosome"/>
</dbReference>
<dbReference type="InterPro" id="IPR011658">
    <property type="entry name" value="PA14_dom"/>
</dbReference>
<dbReference type="PANTHER" id="PTHR46769:SF2">
    <property type="entry name" value="FIBROCYSTIN-L ISOFORM 2 PRECURSOR-RELATED"/>
    <property type="match status" value="1"/>
</dbReference>
<evidence type="ECO:0000313" key="5">
    <source>
        <dbReference type="Proteomes" id="UP000249873"/>
    </source>
</evidence>
<keyword evidence="1 2" id="KW-0732">Signal</keyword>
<protein>
    <recommendedName>
        <fullName evidence="3">PA14 domain-containing protein</fullName>
    </recommendedName>
</protein>
<feature type="chain" id="PRO_5016414691" description="PA14 domain-containing protein" evidence="2">
    <location>
        <begin position="21"/>
        <end position="787"/>
    </location>
</feature>
<dbReference type="AlphaFoldDB" id="A0A2Z4GDN9"/>
<dbReference type="EMBL" id="CP029480">
    <property type="protein sequence ID" value="AWV99274.1"/>
    <property type="molecule type" value="Genomic_DNA"/>
</dbReference>
<dbReference type="InterPro" id="IPR052387">
    <property type="entry name" value="Fibrocystin"/>
</dbReference>
<dbReference type="Pfam" id="PF07691">
    <property type="entry name" value="PA14"/>
    <property type="match status" value="2"/>
</dbReference>
<reference evidence="4 5" key="1">
    <citation type="submission" date="2018-05" db="EMBL/GenBank/DDBJ databases">
        <title>Complete genome sequence of Arcticibacterium luteifluviistationis SM1504T, a cytophagaceae bacterium isolated from Arctic surface seawater.</title>
        <authorList>
            <person name="Li Y."/>
            <person name="Qin Q.-L."/>
        </authorList>
    </citation>
    <scope>NUCLEOTIDE SEQUENCE [LARGE SCALE GENOMIC DNA]</scope>
    <source>
        <strain evidence="4 5">SM1504</strain>
    </source>
</reference>
<feature type="domain" description="PA14" evidence="3">
    <location>
        <begin position="233"/>
        <end position="396"/>
    </location>
</feature>
<evidence type="ECO:0000313" key="4">
    <source>
        <dbReference type="EMBL" id="AWV99274.1"/>
    </source>
</evidence>
<feature type="domain" description="PA14" evidence="3">
    <location>
        <begin position="24"/>
        <end position="182"/>
    </location>
</feature>
<feature type="signal peptide" evidence="2">
    <location>
        <begin position="1"/>
        <end position="20"/>
    </location>
</feature>
<proteinExistence type="predicted"/>
<dbReference type="OrthoDB" id="901313at2"/>
<dbReference type="PROSITE" id="PS51820">
    <property type="entry name" value="PA14"/>
    <property type="match status" value="2"/>
</dbReference>
<dbReference type="NCBIfam" id="NF045639">
    <property type="entry name" value="GCX_COOH"/>
    <property type="match status" value="1"/>
</dbReference>
<evidence type="ECO:0000256" key="1">
    <source>
        <dbReference type="ARBA" id="ARBA00022729"/>
    </source>
</evidence>
<dbReference type="InterPro" id="IPR008979">
    <property type="entry name" value="Galactose-bd-like_sf"/>
</dbReference>
<dbReference type="PANTHER" id="PTHR46769">
    <property type="entry name" value="POLYCYSTIC KIDNEY AND HEPATIC DISEASE 1 (AUTOSOMAL RECESSIVE)-LIKE 1"/>
    <property type="match status" value="1"/>
</dbReference>
<dbReference type="InterPro" id="IPR037524">
    <property type="entry name" value="PA14/GLEYA"/>
</dbReference>
<dbReference type="SUPFAM" id="SSF49785">
    <property type="entry name" value="Galactose-binding domain-like"/>
    <property type="match status" value="1"/>
</dbReference>
<sequence length="787" mass="88371">MKKALCILFLVLTAAFDGQAQCVGQAGQVKWHIWMGFETFRDSSYMSVQEFYPETPDQTIILGSLETAVNFNNYYVSLIRGYISVPQTASYYFNITGDDDSQFYLSTDESRDNLKKKASVYSYTSVGQHDKDSTQTSELTQLVAGQNYYFEIHHYEGSGGDHVGVYWRSPNVPDIDTVWQIVDYNYIKDYNCEVSCPERGTACDDGNATTINDQQDGHCNCVGEYPTANACVGERGKVEAYFYDDIDGTYVENDLTNAPNFPLVPDRREYLDGAFGPHDFYDRNDFGSLVQGYLTVPVTGQYEFNITGDNQTFFFLSKNDSIEYKQTSQALVFYGVGESEHDNSVFQNIGPLLLEAGKYYYYEFRHKENSWRGFFSLHWKTPFQTHDGWKRVPNFYLYDYDCEVSCIAQGTPCDDNNPFTNNDQIDANCECAGVPCTGEDCDNLFAKYNFYDKAEHTTNVISTEENSWLSCGGGTAANPNPARSSLNRWIKYDFSNQYKFANSRIWNYNVAGETTKGFKNVVVDYSVDGITWQALGGTYAWPQAPGDSDYSGFAGPNFNQLKARYILISSIDNWGDATCSGFSKVTFDALLCDNKDTPCDDGDPLTSYDKFDDSCNCRGVDINCASDTIALVRGEITDAEFKAIKRIESQSLVPSTQNVTFTAGNSIVLLPGFEVSSDAVFKADIANCVQTAFEENQELSLKKETLLSDDQDRDNIKKVIFRLNAPGDVKLVLLDGKGNKMVTIIDDYYENLGTQVKYIPTAKLDKGTYVVELSINGNQLKETFVVD</sequence>
<dbReference type="SUPFAM" id="SSF56988">
    <property type="entry name" value="Anthrax protective antigen"/>
    <property type="match status" value="2"/>
</dbReference>